<reference evidence="3" key="1">
    <citation type="submission" date="2010-09" db="EMBL/GenBank/DDBJ databases">
        <title>The genome sequence of Geomyces destructans 20631-21.</title>
        <authorList>
            <consortium name="The Broad Institute Genome Sequencing Platform"/>
            <person name="Cuomo C.A."/>
            <person name="Blehert D.S."/>
            <person name="Lorch J.M."/>
            <person name="Young S.K."/>
            <person name="Zeng Q."/>
            <person name="Gargeya S."/>
            <person name="Fitzgerald M."/>
            <person name="Haas B."/>
            <person name="Abouelleil A."/>
            <person name="Alvarado L."/>
            <person name="Arachchi H.M."/>
            <person name="Berlin A."/>
            <person name="Brown A."/>
            <person name="Chapman S.B."/>
            <person name="Chen Z."/>
            <person name="Dunbar C."/>
            <person name="Freedman E."/>
            <person name="Gearin G."/>
            <person name="Gellesch M."/>
            <person name="Goldberg J."/>
            <person name="Griggs A."/>
            <person name="Gujja S."/>
            <person name="Heiman D."/>
            <person name="Howarth C."/>
            <person name="Larson L."/>
            <person name="Lui A."/>
            <person name="MacDonald P.J.P."/>
            <person name="Montmayeur A."/>
            <person name="Murphy C."/>
            <person name="Neiman D."/>
            <person name="Pearson M."/>
            <person name="Priest M."/>
            <person name="Roberts A."/>
            <person name="Saif S."/>
            <person name="Shea T."/>
            <person name="Shenoy N."/>
            <person name="Sisk P."/>
            <person name="Stolte C."/>
            <person name="Sykes S."/>
            <person name="Wortman J."/>
            <person name="Nusbaum C."/>
            <person name="Birren B."/>
        </authorList>
    </citation>
    <scope>NUCLEOTIDE SEQUENCE [LARGE SCALE GENOMIC DNA]</scope>
    <source>
        <strain evidence="3">ATCC MYA-4855 / 20631-21</strain>
    </source>
</reference>
<organism evidence="2 3">
    <name type="scientific">Pseudogymnoascus destructans (strain ATCC MYA-4855 / 20631-21)</name>
    <name type="common">Bat white-nose syndrome fungus</name>
    <name type="synonym">Geomyces destructans</name>
    <dbReference type="NCBI Taxonomy" id="658429"/>
    <lineage>
        <taxon>Eukaryota</taxon>
        <taxon>Fungi</taxon>
        <taxon>Dikarya</taxon>
        <taxon>Ascomycota</taxon>
        <taxon>Pezizomycotina</taxon>
        <taxon>Leotiomycetes</taxon>
        <taxon>Thelebolales</taxon>
        <taxon>Thelebolaceae</taxon>
        <taxon>Pseudogymnoascus</taxon>
    </lineage>
</organism>
<dbReference type="VEuPathDB" id="FungiDB:GMDG_05064"/>
<gene>
    <name evidence="2" type="ORF">GMDG_05064</name>
</gene>
<name>L8FLR3_PSED2</name>
<dbReference type="InParanoid" id="L8FLR3"/>
<protein>
    <submittedName>
        <fullName evidence="2">Uncharacterized protein</fullName>
    </submittedName>
</protein>
<dbReference type="EMBL" id="GL573268">
    <property type="protein sequence ID" value="ELR01877.1"/>
    <property type="molecule type" value="Genomic_DNA"/>
</dbReference>
<accession>L8FLR3</accession>
<feature type="transmembrane region" description="Helical" evidence="1">
    <location>
        <begin position="12"/>
        <end position="32"/>
    </location>
</feature>
<evidence type="ECO:0000313" key="2">
    <source>
        <dbReference type="EMBL" id="ELR01877.1"/>
    </source>
</evidence>
<evidence type="ECO:0000256" key="1">
    <source>
        <dbReference type="SAM" id="Phobius"/>
    </source>
</evidence>
<keyword evidence="1" id="KW-0812">Transmembrane</keyword>
<evidence type="ECO:0000313" key="3">
    <source>
        <dbReference type="Proteomes" id="UP000011064"/>
    </source>
</evidence>
<sequence length="132" mass="14416">MAPDLEIEIIRYYAPGVTAIIASSFSYFLGLIDDNTILKYPHEENPDIDTQVQLSKPRFTKSLVTTIVSSSSKVAMGMAFVSKVKMGTTGSRGMAYIHMYEIESGRTSSVSMEIIVSDTDFPGRSSANGFCP</sequence>
<keyword evidence="1" id="KW-0472">Membrane</keyword>
<keyword evidence="3" id="KW-1185">Reference proteome</keyword>
<dbReference type="AlphaFoldDB" id="L8FLR3"/>
<dbReference type="Proteomes" id="UP000011064">
    <property type="component" value="Unassembled WGS sequence"/>
</dbReference>
<dbReference type="HOGENOM" id="CLU_1917966_0_0_1"/>
<keyword evidence="1" id="KW-1133">Transmembrane helix</keyword>
<proteinExistence type="predicted"/>